<dbReference type="eggNOG" id="ENOG502QPM4">
    <property type="taxonomic scope" value="Eukaryota"/>
</dbReference>
<feature type="coiled-coil region" evidence="2">
    <location>
        <begin position="92"/>
        <end position="119"/>
    </location>
</feature>
<dbReference type="VEuPathDB" id="TrichDB:TVAGG3_0271100"/>
<organism evidence="4 5">
    <name type="scientific">Trichomonas vaginalis (strain ATCC PRA-98 / G3)</name>
    <dbReference type="NCBI Taxonomy" id="412133"/>
    <lineage>
        <taxon>Eukaryota</taxon>
        <taxon>Metamonada</taxon>
        <taxon>Parabasalia</taxon>
        <taxon>Trichomonadida</taxon>
        <taxon>Trichomonadidae</taxon>
        <taxon>Trichomonas</taxon>
    </lineage>
</organism>
<accession>A2FKM1</accession>
<feature type="compositionally biased region" description="Basic and acidic residues" evidence="3">
    <location>
        <begin position="911"/>
        <end position="921"/>
    </location>
</feature>
<evidence type="ECO:0000313" key="5">
    <source>
        <dbReference type="Proteomes" id="UP000001542"/>
    </source>
</evidence>
<protein>
    <submittedName>
        <fullName evidence="4">Uncharacterized protein</fullName>
    </submittedName>
</protein>
<reference evidence="4" key="2">
    <citation type="journal article" date="2007" name="Science">
        <title>Draft genome sequence of the sexually transmitted pathogen Trichomonas vaginalis.</title>
        <authorList>
            <person name="Carlton J.M."/>
            <person name="Hirt R.P."/>
            <person name="Silva J.C."/>
            <person name="Delcher A.L."/>
            <person name="Schatz M."/>
            <person name="Zhao Q."/>
            <person name="Wortman J.R."/>
            <person name="Bidwell S.L."/>
            <person name="Alsmark U.C.M."/>
            <person name="Besteiro S."/>
            <person name="Sicheritz-Ponten T."/>
            <person name="Noel C.J."/>
            <person name="Dacks J.B."/>
            <person name="Foster P.G."/>
            <person name="Simillion C."/>
            <person name="Van de Peer Y."/>
            <person name="Miranda-Saavedra D."/>
            <person name="Barton G.J."/>
            <person name="Westrop G.D."/>
            <person name="Mueller S."/>
            <person name="Dessi D."/>
            <person name="Fiori P.L."/>
            <person name="Ren Q."/>
            <person name="Paulsen I."/>
            <person name="Zhang H."/>
            <person name="Bastida-Corcuera F.D."/>
            <person name="Simoes-Barbosa A."/>
            <person name="Brown M.T."/>
            <person name="Hayes R.D."/>
            <person name="Mukherjee M."/>
            <person name="Okumura C.Y."/>
            <person name="Schneider R."/>
            <person name="Smith A.J."/>
            <person name="Vanacova S."/>
            <person name="Villalvazo M."/>
            <person name="Haas B.J."/>
            <person name="Pertea M."/>
            <person name="Feldblyum T.V."/>
            <person name="Utterback T.R."/>
            <person name="Shu C.L."/>
            <person name="Osoegawa K."/>
            <person name="de Jong P.J."/>
            <person name="Hrdy I."/>
            <person name="Horvathova L."/>
            <person name="Zubacova Z."/>
            <person name="Dolezal P."/>
            <person name="Malik S.B."/>
            <person name="Logsdon J.M. Jr."/>
            <person name="Henze K."/>
            <person name="Gupta A."/>
            <person name="Wang C.C."/>
            <person name="Dunne R.L."/>
            <person name="Upcroft J.A."/>
            <person name="Upcroft P."/>
            <person name="White O."/>
            <person name="Salzberg S.L."/>
            <person name="Tang P."/>
            <person name="Chiu C.-H."/>
            <person name="Lee Y.-S."/>
            <person name="Embley T.M."/>
            <person name="Coombs G.H."/>
            <person name="Mottram J.C."/>
            <person name="Tachezy J."/>
            <person name="Fraser-Liggett C.M."/>
            <person name="Johnson P.J."/>
        </authorList>
    </citation>
    <scope>NUCLEOTIDE SEQUENCE [LARGE SCALE GENOMIC DNA]</scope>
    <source>
        <strain evidence="4">G3</strain>
    </source>
</reference>
<reference evidence="4" key="1">
    <citation type="submission" date="2006-10" db="EMBL/GenBank/DDBJ databases">
        <authorList>
            <person name="Amadeo P."/>
            <person name="Zhao Q."/>
            <person name="Wortman J."/>
            <person name="Fraser-Liggett C."/>
            <person name="Carlton J."/>
        </authorList>
    </citation>
    <scope>NUCLEOTIDE SEQUENCE</scope>
    <source>
        <strain evidence="4">G3</strain>
    </source>
</reference>
<gene>
    <name evidence="4" type="ORF">TVAG_300900</name>
</gene>
<feature type="compositionally biased region" description="Basic and acidic residues" evidence="3">
    <location>
        <begin position="871"/>
        <end position="881"/>
    </location>
</feature>
<dbReference type="PANTHER" id="PTHR32083:SF34">
    <property type="entry name" value="COILED-COIL DOMAIN-CONTAINING PROTEIN 146"/>
    <property type="match status" value="1"/>
</dbReference>
<dbReference type="OrthoDB" id="10262929at2759"/>
<feature type="coiled-coil region" evidence="2">
    <location>
        <begin position="506"/>
        <end position="582"/>
    </location>
</feature>
<dbReference type="SMR" id="A2FKM1"/>
<dbReference type="Proteomes" id="UP000001542">
    <property type="component" value="Unassembled WGS sequence"/>
</dbReference>
<dbReference type="VEuPathDB" id="TrichDB:TVAG_300900"/>
<evidence type="ECO:0000256" key="2">
    <source>
        <dbReference type="SAM" id="Coils"/>
    </source>
</evidence>
<feature type="coiled-coil region" evidence="2">
    <location>
        <begin position="801"/>
        <end position="828"/>
    </location>
</feature>
<dbReference type="STRING" id="5722.A2FKM1"/>
<dbReference type="EMBL" id="DS113851">
    <property type="protein sequence ID" value="EAX94557.1"/>
    <property type="molecule type" value="Genomic_DNA"/>
</dbReference>
<feature type="region of interest" description="Disordered" evidence="3">
    <location>
        <begin position="206"/>
        <end position="226"/>
    </location>
</feature>
<dbReference type="OMA" id="ESKEINC"/>
<sequence>MTEGYEEGTKIEETEHPATQSLKQLLSSGQISQDTYNNLLFKFNKLHQAFTQSCSTEEILLRKTRDLNKELKAQKLTIQNSATQQQEHRQILTLLRQLVTNLQAELDSTEQQTAATKQNTVMKEKDQEKLERKVEMAQEDQRIKLEPQKKQVLDEIKELESSIQEKRTQIQSLLKINQDTLDKIAAAEAQIAEYEKKRREENAKMLEISSNPAKLKQKSNAAEAANNSLLSEEKTAINQLQQLEAQYQTLSLQTHDAETEYQHISNDIDGMTNAYFEMKKKASELESKCDEQRQIRLIRENEKKRVLKQIDEKDFEISGLNTKADTITKDIVRKEKESVKLEEAIAHLMQDKKSLSGQLQLIQNDSAVEKDNLSKLDAQYKKTMSDMEKVIQQLAVSESLNAETLELIKNALQEVNRKQLIHDSLSQKEIDFIQQLSEVSLIRDRKARETAVMKKRTSDARILAQERNLDFLDLSRKLELLQITMGDTSKLYEQVKLERNKHVNTVQTSRQLIVELKEKIRILESETEVLRREFETTDLQVRVQKNELLQAYTRRDATKSDLKKAELKFQELEAKIDFQANETDRLDHVLKNIEDQIATQQGRFADHSEDCAQRQRLLIDKQDNLCILLEQFNKHEEVMRNGELELQKRDEEIKLLNLQLNDFKRQIDLMNRKLPQIQAYQREIDELKMQISKEQTEVDNITKKLEVPDEQERKRSYCGHDFTLKELEDKVAKYEARINMKEQQLWEKRILLRETQDKIAELEKETDSYASRNQSMIAKSGQLRANSMALRRKKMAAESEYSVYQALKGQLEEQKKDVRNEIEEGMRRSSRGEAFDDRAERMIRLHERDIRTASQSLRNPQFADDDDDEENRPRPGREHYDAYPLKDGLSRPYGAFPVFQPAKPSPNLRHYKNETDRPILL</sequence>
<dbReference type="GO" id="GO:0005856">
    <property type="term" value="C:cytoskeleton"/>
    <property type="evidence" value="ECO:0000318"/>
    <property type="project" value="GO_Central"/>
</dbReference>
<keyword evidence="5" id="KW-1185">Reference proteome</keyword>
<feature type="coiled-coil region" evidence="2">
    <location>
        <begin position="641"/>
        <end position="772"/>
    </location>
</feature>
<dbReference type="RefSeq" id="XP_001307487.1">
    <property type="nucleotide sequence ID" value="XM_001307486.1"/>
</dbReference>
<evidence type="ECO:0000256" key="3">
    <source>
        <dbReference type="SAM" id="MobiDB-lite"/>
    </source>
</evidence>
<dbReference type="KEGG" id="tva:4752293"/>
<feature type="region of interest" description="Disordered" evidence="3">
    <location>
        <begin position="848"/>
        <end position="921"/>
    </location>
</feature>
<keyword evidence="1 2" id="KW-0175">Coiled coil</keyword>
<proteinExistence type="predicted"/>
<dbReference type="PANTHER" id="PTHR32083">
    <property type="entry name" value="CILIA AND FLAGELLA-ASSOCIATED PROTEIN 58-RELATED"/>
    <property type="match status" value="1"/>
</dbReference>
<name>A2FKM1_TRIV3</name>
<evidence type="ECO:0000256" key="1">
    <source>
        <dbReference type="ARBA" id="ARBA00023054"/>
    </source>
</evidence>
<evidence type="ECO:0000313" key="4">
    <source>
        <dbReference type="EMBL" id="EAX94557.1"/>
    </source>
</evidence>
<dbReference type="InParanoid" id="A2FKM1"/>
<dbReference type="AlphaFoldDB" id="A2FKM1"/>